<reference evidence="1 2" key="1">
    <citation type="submission" date="2022-09" db="EMBL/GenBank/DDBJ databases">
        <title>Intensive care unit water sources are persistently colonized with multi-drug resistant bacteria and are the site of extensive horizontal gene transfer of antibiotic resistance genes.</title>
        <authorList>
            <person name="Diorio-Toth L."/>
        </authorList>
    </citation>
    <scope>NUCLEOTIDE SEQUENCE [LARGE SCALE GENOMIC DNA]</scope>
    <source>
        <strain evidence="1 2">GD03901</strain>
    </source>
</reference>
<accession>A0ABD4YNK0</accession>
<dbReference type="Pfam" id="PF13155">
    <property type="entry name" value="Toprim_2"/>
    <property type="match status" value="1"/>
</dbReference>
<organism evidence="1 2">
    <name type="scientific">Pseudomonas juntendi</name>
    <dbReference type="NCBI Taxonomy" id="2666183"/>
    <lineage>
        <taxon>Bacteria</taxon>
        <taxon>Pseudomonadati</taxon>
        <taxon>Pseudomonadota</taxon>
        <taxon>Gammaproteobacteria</taxon>
        <taxon>Pseudomonadales</taxon>
        <taxon>Pseudomonadaceae</taxon>
        <taxon>Pseudomonas</taxon>
    </lineage>
</organism>
<dbReference type="RefSeq" id="WP_260681034.1">
    <property type="nucleotide sequence ID" value="NZ_JAOCBV010000002.1"/>
</dbReference>
<evidence type="ECO:0000313" key="2">
    <source>
        <dbReference type="Proteomes" id="UP001160152"/>
    </source>
</evidence>
<dbReference type="SUPFAM" id="SSF57783">
    <property type="entry name" value="Zinc beta-ribbon"/>
    <property type="match status" value="1"/>
</dbReference>
<dbReference type="Gene3D" id="3.90.580.10">
    <property type="entry name" value="Zinc finger, CHC2-type domain"/>
    <property type="match status" value="1"/>
</dbReference>
<gene>
    <name evidence="1" type="ORF">N5C70_26905</name>
</gene>
<evidence type="ECO:0000313" key="1">
    <source>
        <dbReference type="EMBL" id="MDH0760295.1"/>
    </source>
</evidence>
<comment type="caution">
    <text evidence="1">The sequence shown here is derived from an EMBL/GenBank/DDBJ whole genome shotgun (WGS) entry which is preliminary data.</text>
</comment>
<protein>
    <submittedName>
        <fullName evidence="1">Toprim domain-containing protein</fullName>
    </submittedName>
</protein>
<dbReference type="InterPro" id="IPR036977">
    <property type="entry name" value="DNA_primase_Znf_CHC2"/>
</dbReference>
<name>A0ABD4YNK0_9PSED</name>
<sequence length="370" mass="41147">MKHHKASSFHLENQKMSVVNGPYKRDANGVAYEVDFGYVRDNVPLDWFFEHMLGAKARPSAGAIRYNICPNPECGASSIHSVKISVKNGGWLCYSCGEQGDVVAAAAFYWGKDHRQAGLDLMGADVELLKHYIPPKPMDAIQRDDSALALVLQRVAEARTYPSKEALKYFAGRGISEGVAREACNRGILITIPNSPMEAKGFLTEVAGQELMVKAGLWNPEKKAPACAFRPLWFRSQSHCAAEFRLMREPKEGEKKAMRYGGKSPWIWEGSESEFMIVEGPIDMLSAVEMGSKRTIFALPGCENWEPEWFTMMAKKNVLQALDPDKPGFKAAENLKPVLEALEANLGTFNPPNRVGDLNEQLKHMRGLLN</sequence>
<proteinExistence type="predicted"/>
<dbReference type="EMBL" id="JAOCBV010000002">
    <property type="protein sequence ID" value="MDH0760295.1"/>
    <property type="molecule type" value="Genomic_DNA"/>
</dbReference>
<dbReference type="AlphaFoldDB" id="A0ABD4YNK0"/>
<dbReference type="Gene3D" id="3.40.1360.10">
    <property type="match status" value="1"/>
</dbReference>
<dbReference type="Proteomes" id="UP001160152">
    <property type="component" value="Unassembled WGS sequence"/>
</dbReference>